<name>A0ABZ3IPR8_9FIRM</name>
<dbReference type="PANTHER" id="PTHR30482:SF10">
    <property type="entry name" value="HIGH-AFFINITY BRANCHED-CHAIN AMINO ACID TRANSPORT PROTEIN BRAE"/>
    <property type="match status" value="1"/>
</dbReference>
<dbReference type="EMBL" id="CP155573">
    <property type="protein sequence ID" value="XFO67705.1"/>
    <property type="molecule type" value="Genomic_DNA"/>
</dbReference>
<comment type="subcellular location">
    <subcellularLocation>
        <location evidence="1">Cell membrane</location>
        <topology evidence="1">Multi-pass membrane protein</topology>
    </subcellularLocation>
</comment>
<keyword evidence="3 6" id="KW-0812">Transmembrane</keyword>
<organism evidence="7 8">
    <name type="scientific">Sporomusa silvacetica DSM 10669</name>
    <dbReference type="NCBI Taxonomy" id="1123289"/>
    <lineage>
        <taxon>Bacteria</taxon>
        <taxon>Bacillati</taxon>
        <taxon>Bacillota</taxon>
        <taxon>Negativicutes</taxon>
        <taxon>Selenomonadales</taxon>
        <taxon>Sporomusaceae</taxon>
        <taxon>Sporomusa</taxon>
    </lineage>
</organism>
<keyword evidence="5 6" id="KW-0472">Membrane</keyword>
<reference evidence="7" key="1">
    <citation type="submission" date="2024-05" db="EMBL/GenBank/DDBJ databases">
        <title>Isolation and characterization of Sporomusa carbonis sp. nov., a carboxydotrophic hydrogenogen in the genus of Sporomusa isolated from a charcoal burning pile.</title>
        <authorList>
            <person name="Boeer T."/>
            <person name="Rosenbaum F."/>
            <person name="Eysell L."/>
            <person name="Mueller V."/>
            <person name="Daniel R."/>
            <person name="Poehlein A."/>
        </authorList>
    </citation>
    <scope>NUCLEOTIDE SEQUENCE [LARGE SCALE GENOMIC DNA]</scope>
    <source>
        <strain evidence="7">DSM 10669</strain>
    </source>
</reference>
<dbReference type="RefSeq" id="WP_094607344.1">
    <property type="nucleotide sequence ID" value="NZ_CP155573.1"/>
</dbReference>
<accession>A0ABZ3IPR8</accession>
<feature type="transmembrane region" description="Helical" evidence="6">
    <location>
        <begin position="167"/>
        <end position="186"/>
    </location>
</feature>
<dbReference type="PANTHER" id="PTHR30482">
    <property type="entry name" value="HIGH-AFFINITY BRANCHED-CHAIN AMINO ACID TRANSPORT SYSTEM PERMEASE"/>
    <property type="match status" value="1"/>
</dbReference>
<evidence type="ECO:0000256" key="1">
    <source>
        <dbReference type="ARBA" id="ARBA00004651"/>
    </source>
</evidence>
<dbReference type="CDD" id="cd06581">
    <property type="entry name" value="TM_PBP1_LivM_like"/>
    <property type="match status" value="1"/>
</dbReference>
<feature type="transmembrane region" description="Helical" evidence="6">
    <location>
        <begin position="275"/>
        <end position="300"/>
    </location>
</feature>
<protein>
    <recommendedName>
        <fullName evidence="9">Branched-chain amino acid ABC transporter permease</fullName>
    </recommendedName>
</protein>
<feature type="transmembrane region" description="Helical" evidence="6">
    <location>
        <begin position="84"/>
        <end position="104"/>
    </location>
</feature>
<feature type="transmembrane region" description="Helical" evidence="6">
    <location>
        <begin position="312"/>
        <end position="337"/>
    </location>
</feature>
<feature type="transmembrane region" description="Helical" evidence="6">
    <location>
        <begin position="226"/>
        <end position="254"/>
    </location>
</feature>
<feature type="transmembrane region" description="Helical" evidence="6">
    <location>
        <begin position="57"/>
        <end position="78"/>
    </location>
</feature>
<keyword evidence="2" id="KW-1003">Cell membrane</keyword>
<evidence type="ECO:0000256" key="4">
    <source>
        <dbReference type="ARBA" id="ARBA00022989"/>
    </source>
</evidence>
<feature type="transmembrane region" description="Helical" evidence="6">
    <location>
        <begin position="111"/>
        <end position="132"/>
    </location>
</feature>
<keyword evidence="8" id="KW-1185">Reference proteome</keyword>
<evidence type="ECO:0000256" key="6">
    <source>
        <dbReference type="SAM" id="Phobius"/>
    </source>
</evidence>
<dbReference type="Proteomes" id="UP000216752">
    <property type="component" value="Chromosome"/>
</dbReference>
<feature type="transmembrane region" description="Helical" evidence="6">
    <location>
        <begin position="26"/>
        <end position="45"/>
    </location>
</feature>
<feature type="transmembrane region" description="Helical" evidence="6">
    <location>
        <begin position="138"/>
        <end position="160"/>
    </location>
</feature>
<feature type="transmembrane region" description="Helical" evidence="6">
    <location>
        <begin position="349"/>
        <end position="368"/>
    </location>
</feature>
<sequence length="384" mass="41904">MSLRILVAELICYAGFLPFVMIEDPLLVLLVAVLISMLAIGMLRYKKDFWLQLKSEFSQNMGQAFGMAIIIALSFPLIVAGNPYWLQVTNLAMLYAMMALGLNLMTGRAGLVCLGYAAFVAIGAYVVGILTLKVGVSFWLALIMAGVVASLFGIVLGLPALRVKGHYLALVTIAFGLIVQELLLNFESVTGGTNGLINIPSPQLFGFDLSTPLNLGFTSLPFQANFYYVIIVLLALSVFFVNRLSHSFFGLCLNAMREDQLAAQCYGLNLTKYKLLAFAIGAFFGGIVGGVYAGMINFIAPENFGFQQSVLVLSMVIFGGLDSIPGAVFGAIILTVIPEKFRAFDDFRLMFYGIIIVSCLLFMPQGLLPFKHRIITTKPKEQEE</sequence>
<evidence type="ECO:0000256" key="3">
    <source>
        <dbReference type="ARBA" id="ARBA00022692"/>
    </source>
</evidence>
<dbReference type="Pfam" id="PF02653">
    <property type="entry name" value="BPD_transp_2"/>
    <property type="match status" value="1"/>
</dbReference>
<dbReference type="InterPro" id="IPR001851">
    <property type="entry name" value="ABC_transp_permease"/>
</dbReference>
<keyword evidence="4 6" id="KW-1133">Transmembrane helix</keyword>
<evidence type="ECO:0000313" key="7">
    <source>
        <dbReference type="EMBL" id="XFO67705.1"/>
    </source>
</evidence>
<dbReference type="InterPro" id="IPR043428">
    <property type="entry name" value="LivM-like"/>
</dbReference>
<gene>
    <name evidence="7" type="ORF">SPSIL_039240</name>
</gene>
<evidence type="ECO:0000256" key="5">
    <source>
        <dbReference type="ARBA" id="ARBA00023136"/>
    </source>
</evidence>
<proteinExistence type="predicted"/>
<evidence type="ECO:0000256" key="2">
    <source>
        <dbReference type="ARBA" id="ARBA00022475"/>
    </source>
</evidence>
<evidence type="ECO:0000313" key="8">
    <source>
        <dbReference type="Proteomes" id="UP000216752"/>
    </source>
</evidence>
<evidence type="ECO:0008006" key="9">
    <source>
        <dbReference type="Google" id="ProtNLM"/>
    </source>
</evidence>